<feature type="compositionally biased region" description="Gly residues" evidence="2">
    <location>
        <begin position="33"/>
        <end position="46"/>
    </location>
</feature>
<reference evidence="3" key="3">
    <citation type="submission" date="2025-09" db="UniProtKB">
        <authorList>
            <consortium name="Ensembl"/>
        </authorList>
    </citation>
    <scope>IDENTIFICATION</scope>
</reference>
<comment type="similarity">
    <text evidence="1">Belongs to the AB hydrolase superfamily. AB hydrolase 4 family.</text>
</comment>
<organism evidence="3 4">
    <name type="scientific">Anas platyrhynchos</name>
    <name type="common">Mallard</name>
    <name type="synonym">Anas boschas</name>
    <dbReference type="NCBI Taxonomy" id="8839"/>
    <lineage>
        <taxon>Eukaryota</taxon>
        <taxon>Metazoa</taxon>
        <taxon>Chordata</taxon>
        <taxon>Craniata</taxon>
        <taxon>Vertebrata</taxon>
        <taxon>Euteleostomi</taxon>
        <taxon>Archelosauria</taxon>
        <taxon>Archosauria</taxon>
        <taxon>Dinosauria</taxon>
        <taxon>Saurischia</taxon>
        <taxon>Theropoda</taxon>
        <taxon>Coelurosauria</taxon>
        <taxon>Aves</taxon>
        <taxon>Neognathae</taxon>
        <taxon>Galloanserae</taxon>
        <taxon>Anseriformes</taxon>
        <taxon>Anatidae</taxon>
        <taxon>Anatinae</taxon>
        <taxon>Anas</taxon>
    </lineage>
</organism>
<dbReference type="GO" id="GO:0034338">
    <property type="term" value="F:short-chain carboxylesterase activity"/>
    <property type="evidence" value="ECO:0007669"/>
    <property type="project" value="TreeGrafter"/>
</dbReference>
<dbReference type="GO" id="GO:0047372">
    <property type="term" value="F:monoacylglycerol lipase activity"/>
    <property type="evidence" value="ECO:0007669"/>
    <property type="project" value="TreeGrafter"/>
</dbReference>
<proteinExistence type="inferred from homology"/>
<sequence>PPPWGMRLTYPGLVACGGRAHLPGPPGLAPSGGEAGGARRPGGGGGGEEEEEEEGTPILPEDAVGCCRLLCKPSALAQHLEWSLGRSAALRGGPWPWPRWPRLRLLQQLLAPPNPPPAVVREHLQVPDGGLVALDWFVGPRRGGAGSRRRGSGDPPSPVLLLIPNAAGKVPGGLLQLGRRALELGYEAVVFNRRGHNGCPLATPKLQPFGDPGDLREAVAYVRCRHPRAPLLAVSEGSGSGLLLAYLGESGSSSRLAAAACISPVFRARDWFEASLPRLYEWPLLLHLKRGLSRYAGALAQAVDVAKLLGSRSLRELEEALFCGTTTGWETYWERNEPLRDADEVAVPVLCVCSADDPVRGPPARTLPRELFRSSPYFFLLLTPRGGHCGFPQRGPGRCWAHEAVLEYFRAIGEFLRVEERRTGVPQPRRWGGPVPEPPAFTWQRSYTR</sequence>
<dbReference type="AlphaFoldDB" id="A0A8B9TRB5"/>
<evidence type="ECO:0000313" key="4">
    <source>
        <dbReference type="Proteomes" id="UP000694400"/>
    </source>
</evidence>
<dbReference type="PANTHER" id="PTHR10794:SF39">
    <property type="entry name" value="PROTEIN ABHD15"/>
    <property type="match status" value="1"/>
</dbReference>
<reference evidence="3" key="1">
    <citation type="submission" date="2019-08" db="EMBL/GenBank/DDBJ databases">
        <title>Three high-quality genomes provides insights into domestication of ducks.</title>
        <authorList>
            <person name="Hou Z.C."/>
            <person name="Zhu F."/>
            <person name="Yin Z.T."/>
            <person name="Zhang F."/>
        </authorList>
    </citation>
    <scope>NUCLEOTIDE SEQUENCE [LARGE SCALE GENOMIC DNA]</scope>
</reference>
<dbReference type="SUPFAM" id="SSF53474">
    <property type="entry name" value="alpha/beta-Hydrolases"/>
    <property type="match status" value="1"/>
</dbReference>
<evidence type="ECO:0000256" key="1">
    <source>
        <dbReference type="ARBA" id="ARBA00010884"/>
    </source>
</evidence>
<protein>
    <submittedName>
        <fullName evidence="3">Abhydrolase domain containing 15</fullName>
    </submittedName>
</protein>
<feature type="region of interest" description="Disordered" evidence="2">
    <location>
        <begin position="19"/>
        <end position="59"/>
    </location>
</feature>
<reference evidence="3" key="2">
    <citation type="submission" date="2025-08" db="UniProtKB">
        <authorList>
            <consortium name="Ensembl"/>
        </authorList>
    </citation>
    <scope>IDENTIFICATION</scope>
</reference>
<dbReference type="Ensembl" id="ENSAPLT00020027037.1">
    <property type="protein sequence ID" value="ENSAPLP00020025074.1"/>
    <property type="gene ID" value="ENSAPLG00020017242.1"/>
</dbReference>
<dbReference type="Proteomes" id="UP000694400">
    <property type="component" value="Chromosome 20"/>
</dbReference>
<dbReference type="PANTHER" id="PTHR10794">
    <property type="entry name" value="ABHYDROLASE DOMAIN-CONTAINING PROTEIN"/>
    <property type="match status" value="1"/>
</dbReference>
<evidence type="ECO:0000256" key="2">
    <source>
        <dbReference type="SAM" id="MobiDB-lite"/>
    </source>
</evidence>
<name>A0A8B9TRB5_ANAPL</name>
<accession>A0A8B9TRB5</accession>
<dbReference type="InterPro" id="IPR050960">
    <property type="entry name" value="AB_hydrolase_4_sf"/>
</dbReference>
<dbReference type="InterPro" id="IPR029058">
    <property type="entry name" value="AB_hydrolase_fold"/>
</dbReference>
<dbReference type="Gene3D" id="3.40.50.1820">
    <property type="entry name" value="alpha/beta hydrolase"/>
    <property type="match status" value="1"/>
</dbReference>
<evidence type="ECO:0000313" key="3">
    <source>
        <dbReference type="Ensembl" id="ENSAPLP00020025074.1"/>
    </source>
</evidence>